<dbReference type="SUPFAM" id="SSF47598">
    <property type="entry name" value="Ribbon-helix-helix"/>
    <property type="match status" value="1"/>
</dbReference>
<evidence type="ECO:0000313" key="1">
    <source>
        <dbReference type="EMBL" id="OOV08127.1"/>
    </source>
</evidence>
<keyword evidence="2" id="KW-1185">Reference proteome</keyword>
<dbReference type="STRING" id="28066.RF819_16610"/>
<dbReference type="NCBIfam" id="NF041551">
    <property type="entry name" value="YlcI_YnfO_N"/>
    <property type="match status" value="1"/>
</dbReference>
<accession>A0A1T1AVP6</accession>
<dbReference type="InterPro" id="IPR013321">
    <property type="entry name" value="Arc_rbn_hlx_hlx"/>
</dbReference>
<gene>
    <name evidence="1" type="ORF">RF819_16610</name>
</gene>
<dbReference type="InterPro" id="IPR010985">
    <property type="entry name" value="Ribbon_hlx_hlx"/>
</dbReference>
<dbReference type="Proteomes" id="UP000190750">
    <property type="component" value="Unassembled WGS sequence"/>
</dbReference>
<dbReference type="EMBL" id="MTJN01000002">
    <property type="protein sequence ID" value="OOV08127.1"/>
    <property type="molecule type" value="Genomic_DNA"/>
</dbReference>
<protein>
    <submittedName>
        <fullName evidence="1">CopG family transcriptional regulator</fullName>
    </submittedName>
</protein>
<dbReference type="RefSeq" id="WP_078365996.1">
    <property type="nucleotide sequence ID" value="NZ_MTJN01000002.1"/>
</dbReference>
<organism evidence="1 2">
    <name type="scientific">Rhodoferax fermentans</name>
    <dbReference type="NCBI Taxonomy" id="28066"/>
    <lineage>
        <taxon>Bacteria</taxon>
        <taxon>Pseudomonadati</taxon>
        <taxon>Pseudomonadota</taxon>
        <taxon>Betaproteobacteria</taxon>
        <taxon>Burkholderiales</taxon>
        <taxon>Comamonadaceae</taxon>
        <taxon>Rhodoferax</taxon>
    </lineage>
</organism>
<comment type="caution">
    <text evidence="1">The sequence shown here is derived from an EMBL/GenBank/DDBJ whole genome shotgun (WGS) entry which is preliminary data.</text>
</comment>
<evidence type="ECO:0000313" key="2">
    <source>
        <dbReference type="Proteomes" id="UP000190750"/>
    </source>
</evidence>
<sequence>MSQVALRLPDSLHQHAKQLAAQDDASLNQFIVTAVAEKISALNTEAFFQERARRSDQDKAVAALAKVRRVAPQAGDER</sequence>
<proteinExistence type="predicted"/>
<reference evidence="1 2" key="1">
    <citation type="submission" date="2017-01" db="EMBL/GenBank/DDBJ databases">
        <title>Genome sequencing of Rhodoferax fermentans JCM 7819.</title>
        <authorList>
            <person name="Kim Y.J."/>
            <person name="Farh M.E.-A."/>
            <person name="Yang D.-C."/>
        </authorList>
    </citation>
    <scope>NUCLEOTIDE SEQUENCE [LARGE SCALE GENOMIC DNA]</scope>
    <source>
        <strain evidence="1 2">JCM 7819</strain>
    </source>
</reference>
<dbReference type="OrthoDB" id="598413at2"/>
<dbReference type="Pfam" id="PF05534">
    <property type="entry name" value="HicB"/>
    <property type="match status" value="1"/>
</dbReference>
<name>A0A1T1AVP6_RHOFE</name>
<dbReference type="Gene3D" id="1.10.1220.10">
    <property type="entry name" value="Met repressor-like"/>
    <property type="match status" value="1"/>
</dbReference>
<dbReference type="InterPro" id="IPR008651">
    <property type="entry name" value="Uncharacterised_HicB"/>
</dbReference>
<dbReference type="GO" id="GO:0006355">
    <property type="term" value="P:regulation of DNA-templated transcription"/>
    <property type="evidence" value="ECO:0007669"/>
    <property type="project" value="InterPro"/>
</dbReference>
<dbReference type="AlphaFoldDB" id="A0A1T1AVP6"/>